<dbReference type="InterPro" id="IPR006140">
    <property type="entry name" value="D-isomer_DH_NAD-bd"/>
</dbReference>
<evidence type="ECO:0000259" key="1">
    <source>
        <dbReference type="Pfam" id="PF02826"/>
    </source>
</evidence>
<keyword evidence="3" id="KW-1185">Reference proteome</keyword>
<dbReference type="AlphaFoldDB" id="A0A1T4P2N1"/>
<dbReference type="SUPFAM" id="SSF51735">
    <property type="entry name" value="NAD(P)-binding Rossmann-fold domains"/>
    <property type="match status" value="1"/>
</dbReference>
<dbReference type="EMBL" id="FUWV01000014">
    <property type="protein sequence ID" value="SJZ85775.1"/>
    <property type="molecule type" value="Genomic_DNA"/>
</dbReference>
<dbReference type="Gene3D" id="3.40.50.720">
    <property type="entry name" value="NAD(P)-binding Rossmann-like Domain"/>
    <property type="match status" value="2"/>
</dbReference>
<evidence type="ECO:0000313" key="2">
    <source>
        <dbReference type="EMBL" id="SJZ85775.1"/>
    </source>
</evidence>
<dbReference type="Proteomes" id="UP000196365">
    <property type="component" value="Unassembled WGS sequence"/>
</dbReference>
<dbReference type="InterPro" id="IPR036291">
    <property type="entry name" value="NAD(P)-bd_dom_sf"/>
</dbReference>
<dbReference type="GO" id="GO:0051287">
    <property type="term" value="F:NAD binding"/>
    <property type="evidence" value="ECO:0007669"/>
    <property type="project" value="InterPro"/>
</dbReference>
<proteinExistence type="predicted"/>
<evidence type="ECO:0000313" key="3">
    <source>
        <dbReference type="Proteomes" id="UP000196365"/>
    </source>
</evidence>
<name>A0A1T4P2N1_9FIRM</name>
<accession>A0A1T4P2N1</accession>
<organism evidence="2 3">
    <name type="scientific">Garciella nitratireducens DSM 15102</name>
    <dbReference type="NCBI Taxonomy" id="1121911"/>
    <lineage>
        <taxon>Bacteria</taxon>
        <taxon>Bacillati</taxon>
        <taxon>Bacillota</taxon>
        <taxon>Clostridia</taxon>
        <taxon>Eubacteriales</taxon>
        <taxon>Eubacteriaceae</taxon>
        <taxon>Garciella</taxon>
    </lineage>
</organism>
<dbReference type="Pfam" id="PF02826">
    <property type="entry name" value="2-Hacid_dh_C"/>
    <property type="match status" value="1"/>
</dbReference>
<sequence>MILCALKNKKIAAVLDVFKNEPSINSKFVELDNVLLSPYCGASTINAINRMGIMVIEGLISILEEKNLNI</sequence>
<protein>
    <submittedName>
        <fullName evidence="2">D-isomer specific 2-hydroxyacid dehydrogenase, NAD binding domain</fullName>
    </submittedName>
</protein>
<feature type="domain" description="D-isomer specific 2-hydroxyacid dehydrogenase NAD-binding" evidence="1">
    <location>
        <begin position="3"/>
        <end position="41"/>
    </location>
</feature>
<gene>
    <name evidence="2" type="ORF">SAMN02745973_01906</name>
</gene>
<reference evidence="2 3" key="1">
    <citation type="submission" date="2017-02" db="EMBL/GenBank/DDBJ databases">
        <authorList>
            <person name="Peterson S.W."/>
        </authorList>
    </citation>
    <scope>NUCLEOTIDE SEQUENCE [LARGE SCALE GENOMIC DNA]</scope>
    <source>
        <strain evidence="2 3">DSM 15102</strain>
    </source>
</reference>